<dbReference type="Gene3D" id="2.130.10.10">
    <property type="entry name" value="YVTN repeat-like/Quinoprotein amine dehydrogenase"/>
    <property type="match status" value="2"/>
</dbReference>
<keyword evidence="8" id="KW-1185">Reference proteome</keyword>
<dbReference type="GO" id="GO:0000045">
    <property type="term" value="P:autophagosome assembly"/>
    <property type="evidence" value="ECO:0007669"/>
    <property type="project" value="InterPro"/>
</dbReference>
<dbReference type="GO" id="GO:0034045">
    <property type="term" value="C:phagophore assembly site membrane"/>
    <property type="evidence" value="ECO:0007669"/>
    <property type="project" value="TreeGrafter"/>
</dbReference>
<dbReference type="PROSITE" id="PS50294">
    <property type="entry name" value="WD_REPEATS_REGION"/>
    <property type="match status" value="3"/>
</dbReference>
<feature type="repeat" description="WD" evidence="4">
    <location>
        <begin position="526"/>
        <end position="563"/>
    </location>
</feature>
<feature type="coiled-coil region" evidence="5">
    <location>
        <begin position="33"/>
        <end position="99"/>
    </location>
</feature>
<gene>
    <name evidence="7" type="ORF">INT44_006140</name>
</gene>
<dbReference type="GO" id="GO:0034274">
    <property type="term" value="C:Atg12-Atg5-Atg16 complex"/>
    <property type="evidence" value="ECO:0007669"/>
    <property type="project" value="TreeGrafter"/>
</dbReference>
<dbReference type="GO" id="GO:0000421">
    <property type="term" value="C:autophagosome membrane"/>
    <property type="evidence" value="ECO:0007669"/>
    <property type="project" value="TreeGrafter"/>
</dbReference>
<organism evidence="7 8">
    <name type="scientific">Umbelopsis vinacea</name>
    <dbReference type="NCBI Taxonomy" id="44442"/>
    <lineage>
        <taxon>Eukaryota</taxon>
        <taxon>Fungi</taxon>
        <taxon>Fungi incertae sedis</taxon>
        <taxon>Mucoromycota</taxon>
        <taxon>Mucoromycotina</taxon>
        <taxon>Umbelopsidomycetes</taxon>
        <taxon>Umbelopsidales</taxon>
        <taxon>Umbelopsidaceae</taxon>
        <taxon>Umbelopsis</taxon>
    </lineage>
</organism>
<evidence type="ECO:0000256" key="2">
    <source>
        <dbReference type="ARBA" id="ARBA00022574"/>
    </source>
</evidence>
<keyword evidence="3" id="KW-0677">Repeat</keyword>
<dbReference type="PRINTS" id="PR00320">
    <property type="entry name" value="GPROTEINBRPT"/>
</dbReference>
<feature type="repeat" description="WD" evidence="4">
    <location>
        <begin position="311"/>
        <end position="352"/>
    </location>
</feature>
<feature type="domain" description="Autophagy-related protein 16" evidence="6">
    <location>
        <begin position="12"/>
        <end position="207"/>
    </location>
</feature>
<dbReference type="PROSITE" id="PS00678">
    <property type="entry name" value="WD_REPEATS_1"/>
    <property type="match status" value="2"/>
</dbReference>
<dbReference type="Pfam" id="PF00400">
    <property type="entry name" value="WD40"/>
    <property type="match status" value="7"/>
</dbReference>
<name>A0A8H7PT60_9FUNG</name>
<dbReference type="SMART" id="SM00320">
    <property type="entry name" value="WD40"/>
    <property type="match status" value="7"/>
</dbReference>
<dbReference type="CDD" id="cd00200">
    <property type="entry name" value="WD40"/>
    <property type="match status" value="1"/>
</dbReference>
<dbReference type="Proteomes" id="UP000612746">
    <property type="component" value="Unassembled WGS sequence"/>
</dbReference>
<feature type="repeat" description="WD" evidence="4">
    <location>
        <begin position="496"/>
        <end position="525"/>
    </location>
</feature>
<proteinExistence type="inferred from homology"/>
<dbReference type="PANTHER" id="PTHR19878">
    <property type="entry name" value="AUTOPHAGY PROTEIN 16-LIKE"/>
    <property type="match status" value="1"/>
</dbReference>
<keyword evidence="2 4" id="KW-0853">WD repeat</keyword>
<comment type="similarity">
    <text evidence="1">Belongs to the ATG16 family.</text>
</comment>
<dbReference type="EMBL" id="JAEPRA010000010">
    <property type="protein sequence ID" value="KAG2179295.1"/>
    <property type="molecule type" value="Genomic_DNA"/>
</dbReference>
<evidence type="ECO:0000256" key="3">
    <source>
        <dbReference type="ARBA" id="ARBA00022737"/>
    </source>
</evidence>
<dbReference type="InterPro" id="IPR036322">
    <property type="entry name" value="WD40_repeat_dom_sf"/>
</dbReference>
<dbReference type="PANTHER" id="PTHR19878:SF8">
    <property type="entry name" value="AUTOPHAGY-RELATED 16, ISOFORM F"/>
    <property type="match status" value="1"/>
</dbReference>
<dbReference type="Gene3D" id="1.20.5.170">
    <property type="match status" value="1"/>
</dbReference>
<dbReference type="SUPFAM" id="SSF50978">
    <property type="entry name" value="WD40 repeat-like"/>
    <property type="match status" value="1"/>
</dbReference>
<evidence type="ECO:0000313" key="7">
    <source>
        <dbReference type="EMBL" id="KAG2179295.1"/>
    </source>
</evidence>
<dbReference type="PROSITE" id="PS50082">
    <property type="entry name" value="WD_REPEATS_2"/>
    <property type="match status" value="6"/>
</dbReference>
<feature type="coiled-coil region" evidence="5">
    <location>
        <begin position="153"/>
        <end position="194"/>
    </location>
</feature>
<evidence type="ECO:0000313" key="8">
    <source>
        <dbReference type="Proteomes" id="UP000612746"/>
    </source>
</evidence>
<feature type="repeat" description="WD" evidence="4">
    <location>
        <begin position="353"/>
        <end position="394"/>
    </location>
</feature>
<keyword evidence="5" id="KW-0175">Coiled coil</keyword>
<reference evidence="7" key="1">
    <citation type="submission" date="2020-12" db="EMBL/GenBank/DDBJ databases">
        <title>Metabolic potential, ecology and presence of endohyphal bacteria is reflected in genomic diversity of Mucoromycotina.</title>
        <authorList>
            <person name="Muszewska A."/>
            <person name="Okrasinska A."/>
            <person name="Steczkiewicz K."/>
            <person name="Drgas O."/>
            <person name="Orlowska M."/>
            <person name="Perlinska-Lenart U."/>
            <person name="Aleksandrzak-Piekarczyk T."/>
            <person name="Szatraj K."/>
            <person name="Zielenkiewicz U."/>
            <person name="Pilsyk S."/>
            <person name="Malc E."/>
            <person name="Mieczkowski P."/>
            <person name="Kruszewska J.S."/>
            <person name="Biernat P."/>
            <person name="Pawlowska J."/>
        </authorList>
    </citation>
    <scope>NUCLEOTIDE SEQUENCE</scope>
    <source>
        <strain evidence="7">WA0000051536</strain>
    </source>
</reference>
<dbReference type="GO" id="GO:0043495">
    <property type="term" value="F:protein-membrane adaptor activity"/>
    <property type="evidence" value="ECO:0007669"/>
    <property type="project" value="TreeGrafter"/>
</dbReference>
<evidence type="ECO:0000256" key="1">
    <source>
        <dbReference type="ARBA" id="ARBA00005331"/>
    </source>
</evidence>
<feature type="repeat" description="WD" evidence="4">
    <location>
        <begin position="410"/>
        <end position="436"/>
    </location>
</feature>
<evidence type="ECO:0000259" key="6">
    <source>
        <dbReference type="Pfam" id="PF08614"/>
    </source>
</evidence>
<dbReference type="InterPro" id="IPR001680">
    <property type="entry name" value="WD40_rpt"/>
</dbReference>
<evidence type="ECO:0000256" key="5">
    <source>
        <dbReference type="SAM" id="Coils"/>
    </source>
</evidence>
<dbReference type="InterPro" id="IPR020472">
    <property type="entry name" value="WD40_PAC1"/>
</dbReference>
<protein>
    <recommendedName>
        <fullName evidence="6">Autophagy-related protein 16 domain-containing protein</fullName>
    </recommendedName>
</protein>
<dbReference type="CDD" id="cd22887">
    <property type="entry name" value="Atg16_CCD"/>
    <property type="match status" value="1"/>
</dbReference>
<sequence>MTTAALSYEQLLLQRLEERNSREHAYTVFVQGNQQLLGNLKALQKQVAELQKAKDHLSSRNSILEEERNSLNQHGSPDMQQKTLQLKEELQRLKAEQTEMYKTQGQNAQRLVDMNDKLRSYEESDKESKVKQIEMEAKIKQLLTKLEQQTHLLKEKDVAIQVLQDELSTLQLEFSTTEEKNKRLEKENGELVQRWLKKMNEEAEKMNEATMFYESLAEQAKNNENTKSSRRWTFRTKSSDDDVDRLKNIQDVPLRISMVTLPTAPLQTQTINDGEIHCINCSPAGNMYAIGGSDKKVRVYNSRQYNLTHTLSGSLQTLTSVDFNESEEFLLGSCMDNSTRIWDLASSRIRHTLTGHIGKVCSAEFTADSNRVISGSQDRTLKVWDLHKGYCTRTIFTFSSCNDVCLIDREGSTIASGHLDNNVRLWDTRTGNGIKELTGLHTGQVTSVSVSPDGSKLLTNSRDNTLHFVDLRMYKVIRTFQDESYRNGINWSRACFSPDGHYAAAGSASGSIHFWNTMTGKHESSVSGHKQPICAVAWNPLGTQLFSADRNKGYCIWDTSSKL</sequence>
<dbReference type="InterPro" id="IPR013923">
    <property type="entry name" value="Autophagy-rel_prot_16_dom"/>
</dbReference>
<dbReference type="AlphaFoldDB" id="A0A8H7PT60"/>
<dbReference type="OrthoDB" id="538223at2759"/>
<dbReference type="InterPro" id="IPR045160">
    <property type="entry name" value="ATG16"/>
</dbReference>
<dbReference type="Pfam" id="PF08614">
    <property type="entry name" value="ATG16"/>
    <property type="match status" value="1"/>
</dbReference>
<dbReference type="InterPro" id="IPR019775">
    <property type="entry name" value="WD40_repeat_CS"/>
</dbReference>
<accession>A0A8H7PT60</accession>
<comment type="caution">
    <text evidence="7">The sequence shown here is derived from an EMBL/GenBank/DDBJ whole genome shotgun (WGS) entry which is preliminary data.</text>
</comment>
<evidence type="ECO:0000256" key="4">
    <source>
        <dbReference type="PROSITE-ProRule" id="PRU00221"/>
    </source>
</evidence>
<feature type="repeat" description="WD" evidence="4">
    <location>
        <begin position="438"/>
        <end position="479"/>
    </location>
</feature>
<dbReference type="InterPro" id="IPR015943">
    <property type="entry name" value="WD40/YVTN_repeat-like_dom_sf"/>
</dbReference>